<protein>
    <submittedName>
        <fullName evidence="2">Uncharacterized protein</fullName>
    </submittedName>
</protein>
<evidence type="ECO:0000256" key="1">
    <source>
        <dbReference type="SAM" id="MobiDB-lite"/>
    </source>
</evidence>
<dbReference type="Proteomes" id="UP000038010">
    <property type="component" value="Unassembled WGS sequence"/>
</dbReference>
<organism evidence="2 3">
    <name type="scientific">Cyphellophora attinorum</name>
    <dbReference type="NCBI Taxonomy" id="1664694"/>
    <lineage>
        <taxon>Eukaryota</taxon>
        <taxon>Fungi</taxon>
        <taxon>Dikarya</taxon>
        <taxon>Ascomycota</taxon>
        <taxon>Pezizomycotina</taxon>
        <taxon>Eurotiomycetes</taxon>
        <taxon>Chaetothyriomycetidae</taxon>
        <taxon>Chaetothyriales</taxon>
        <taxon>Cyphellophoraceae</taxon>
        <taxon>Cyphellophora</taxon>
    </lineage>
</organism>
<dbReference type="GeneID" id="28737136"/>
<accession>A0A0N0NLU6</accession>
<proteinExistence type="predicted"/>
<name>A0A0N0NLU6_9EURO</name>
<sequence>MSPTKTSKVEILEAMVFLLERKLKPTNQNVADLVGCGRSTAQNHLAEIRRKLKKKYAHAAGETSGTSGIEKSLGRHKTPAPEFAPDEDEEDDVNVQITKEEDEELKDVIIKHEADNFVDLTDD</sequence>
<feature type="region of interest" description="Disordered" evidence="1">
    <location>
        <begin position="57"/>
        <end position="92"/>
    </location>
</feature>
<dbReference type="AlphaFoldDB" id="A0A0N0NLU6"/>
<dbReference type="VEuPathDB" id="FungiDB:AB675_5073"/>
<keyword evidence="3" id="KW-1185">Reference proteome</keyword>
<comment type="caution">
    <text evidence="2">The sequence shown here is derived from an EMBL/GenBank/DDBJ whole genome shotgun (WGS) entry which is preliminary data.</text>
</comment>
<reference evidence="2 3" key="1">
    <citation type="submission" date="2015-06" db="EMBL/GenBank/DDBJ databases">
        <title>Draft genome of the ant-associated black yeast Phialophora attae CBS 131958.</title>
        <authorList>
            <person name="Moreno L.F."/>
            <person name="Stielow B.J."/>
            <person name="de Hoog S."/>
            <person name="Vicente V.A."/>
            <person name="Weiss V.A."/>
            <person name="de Vries M."/>
            <person name="Cruz L.M."/>
            <person name="Souza E.M."/>
        </authorList>
    </citation>
    <scope>NUCLEOTIDE SEQUENCE [LARGE SCALE GENOMIC DNA]</scope>
    <source>
        <strain evidence="2 3">CBS 131958</strain>
    </source>
</reference>
<gene>
    <name evidence="2" type="ORF">AB675_5073</name>
</gene>
<dbReference type="EMBL" id="LFJN01000015">
    <property type="protein sequence ID" value="KPI39449.1"/>
    <property type="molecule type" value="Genomic_DNA"/>
</dbReference>
<dbReference type="RefSeq" id="XP_017999412.1">
    <property type="nucleotide sequence ID" value="XM_018145256.1"/>
</dbReference>
<evidence type="ECO:0000313" key="2">
    <source>
        <dbReference type="EMBL" id="KPI39449.1"/>
    </source>
</evidence>
<evidence type="ECO:0000313" key="3">
    <source>
        <dbReference type="Proteomes" id="UP000038010"/>
    </source>
</evidence>